<accession>A0ABS2HEP9</accession>
<reference evidence="3 4" key="1">
    <citation type="submission" date="2021-02" db="EMBL/GenBank/DDBJ databases">
        <authorList>
            <person name="Park J.-S."/>
        </authorList>
    </citation>
    <scope>NUCLEOTIDE SEQUENCE [LARGE SCALE GENOMIC DNA]</scope>
    <source>
        <strain evidence="3 4">188UL20-2</strain>
    </source>
</reference>
<dbReference type="EMBL" id="JAFEUM010000001">
    <property type="protein sequence ID" value="MBM7035529.1"/>
    <property type="molecule type" value="Genomic_DNA"/>
</dbReference>
<dbReference type="Gene3D" id="3.40.30.10">
    <property type="entry name" value="Glutaredoxin"/>
    <property type="match status" value="1"/>
</dbReference>
<dbReference type="Gene3D" id="1.20.1050.10">
    <property type="match status" value="1"/>
</dbReference>
<feature type="domain" description="GST C-terminal" evidence="2">
    <location>
        <begin position="85"/>
        <end position="199"/>
    </location>
</feature>
<evidence type="ECO:0000259" key="1">
    <source>
        <dbReference type="PROSITE" id="PS50404"/>
    </source>
</evidence>
<dbReference type="CDD" id="cd00570">
    <property type="entry name" value="GST_N_family"/>
    <property type="match status" value="1"/>
</dbReference>
<evidence type="ECO:0000313" key="4">
    <source>
        <dbReference type="Proteomes" id="UP000809621"/>
    </source>
</evidence>
<dbReference type="PANTHER" id="PTHR42673:SF21">
    <property type="entry name" value="GLUTATHIONE S-TRANSFERASE YFCF"/>
    <property type="match status" value="1"/>
</dbReference>
<gene>
    <name evidence="3" type="ORF">JQC93_03835</name>
</gene>
<dbReference type="Proteomes" id="UP000809621">
    <property type="component" value="Unassembled WGS sequence"/>
</dbReference>
<dbReference type="InterPro" id="IPR004045">
    <property type="entry name" value="Glutathione_S-Trfase_N"/>
</dbReference>
<dbReference type="SUPFAM" id="SSF47616">
    <property type="entry name" value="GST C-terminal domain-like"/>
    <property type="match status" value="1"/>
</dbReference>
<sequence length="199" mass="22519">MKEIILYTAAGSNCSQRVEWVLNYKQIPYAKIDVGESKRWKQYLHINPMGYVPCLSLSGVIIPESMAIIETLEEGYPTPTILGSNWQQRAEVRAMCEFVNGSLHMPQNRTILTLLRPDLDESAKQPLRADFLSRQLTTLSPRLFKQSQFAIGKQFTLADIFIASIYKKALQHGMAKQAPYQCHLSYLRKITAVAGAEPN</sequence>
<dbReference type="SUPFAM" id="SSF52833">
    <property type="entry name" value="Thioredoxin-like"/>
    <property type="match status" value="1"/>
</dbReference>
<dbReference type="PANTHER" id="PTHR42673">
    <property type="entry name" value="MALEYLACETOACETATE ISOMERASE"/>
    <property type="match status" value="1"/>
</dbReference>
<organism evidence="3 4">
    <name type="scientific">Vibrio ulleungensis</name>
    <dbReference type="NCBI Taxonomy" id="2807619"/>
    <lineage>
        <taxon>Bacteria</taxon>
        <taxon>Pseudomonadati</taxon>
        <taxon>Pseudomonadota</taxon>
        <taxon>Gammaproteobacteria</taxon>
        <taxon>Vibrionales</taxon>
        <taxon>Vibrionaceae</taxon>
        <taxon>Vibrio</taxon>
    </lineage>
</organism>
<dbReference type="PROSITE" id="PS50405">
    <property type="entry name" value="GST_CTER"/>
    <property type="match status" value="1"/>
</dbReference>
<dbReference type="RefSeq" id="WP_205157122.1">
    <property type="nucleotide sequence ID" value="NZ_JAFEUM010000001.1"/>
</dbReference>
<name>A0ABS2HEP9_9VIBR</name>
<evidence type="ECO:0000259" key="2">
    <source>
        <dbReference type="PROSITE" id="PS50405"/>
    </source>
</evidence>
<dbReference type="InterPro" id="IPR036282">
    <property type="entry name" value="Glutathione-S-Trfase_C_sf"/>
</dbReference>
<dbReference type="SFLD" id="SFLDS00019">
    <property type="entry name" value="Glutathione_Transferase_(cytos"/>
    <property type="match status" value="1"/>
</dbReference>
<evidence type="ECO:0000313" key="3">
    <source>
        <dbReference type="EMBL" id="MBM7035529.1"/>
    </source>
</evidence>
<dbReference type="InterPro" id="IPR036249">
    <property type="entry name" value="Thioredoxin-like_sf"/>
</dbReference>
<comment type="caution">
    <text evidence="3">The sequence shown here is derived from an EMBL/GenBank/DDBJ whole genome shotgun (WGS) entry which is preliminary data.</text>
</comment>
<dbReference type="PROSITE" id="PS50404">
    <property type="entry name" value="GST_NTER"/>
    <property type="match status" value="1"/>
</dbReference>
<keyword evidence="4" id="KW-1185">Reference proteome</keyword>
<dbReference type="Pfam" id="PF13417">
    <property type="entry name" value="GST_N_3"/>
    <property type="match status" value="1"/>
</dbReference>
<protein>
    <submittedName>
        <fullName evidence="3">Glutathione S-transferase N-terminal domain-containing protein</fullName>
    </submittedName>
</protein>
<feature type="domain" description="GST N-terminal" evidence="1">
    <location>
        <begin position="2"/>
        <end position="80"/>
    </location>
</feature>
<dbReference type="InterPro" id="IPR040079">
    <property type="entry name" value="Glutathione_S-Trfase"/>
</dbReference>
<dbReference type="SFLD" id="SFLDG00358">
    <property type="entry name" value="Main_(cytGST)"/>
    <property type="match status" value="1"/>
</dbReference>
<dbReference type="InterPro" id="IPR010987">
    <property type="entry name" value="Glutathione-S-Trfase_C-like"/>
</dbReference>
<proteinExistence type="predicted"/>